<keyword evidence="5" id="KW-1185">Reference proteome</keyword>
<dbReference type="RefSeq" id="WP_238898634.1">
    <property type="nucleotide sequence ID" value="NZ_JAKOGG010000281.1"/>
</dbReference>
<reference evidence="4 5" key="1">
    <citation type="submission" date="2022-02" db="EMBL/GenBank/DDBJ databases">
        <authorList>
            <person name="Zhuang L."/>
        </authorList>
    </citation>
    <scope>NUCLEOTIDE SEQUENCE [LARGE SCALE GENOMIC DNA]</scope>
    <source>
        <strain evidence="4 5">C32</strain>
    </source>
</reference>
<evidence type="ECO:0000313" key="5">
    <source>
        <dbReference type="Proteomes" id="UP001201549"/>
    </source>
</evidence>
<organism evidence="4 5">
    <name type="scientific">Shewanella electrica</name>
    <dbReference type="NCBI Taxonomy" id="515560"/>
    <lineage>
        <taxon>Bacteria</taxon>
        <taxon>Pseudomonadati</taxon>
        <taxon>Pseudomonadota</taxon>
        <taxon>Gammaproteobacteria</taxon>
        <taxon>Alteromonadales</taxon>
        <taxon>Shewanellaceae</taxon>
        <taxon>Shewanella</taxon>
    </lineage>
</organism>
<dbReference type="Gene3D" id="3.40.190.10">
    <property type="entry name" value="Periplasmic binding protein-like II"/>
    <property type="match status" value="2"/>
</dbReference>
<sequence length="90" mass="10003">FAKDLGVKLVIKNMDFDSLLVALETGKIDTIISGMNVTNERKKSVDFSNTYYSGNSYFLINKADHDRFKKATDFKGKTVGAQNGTLQSTM</sequence>
<dbReference type="PANTHER" id="PTHR35936">
    <property type="entry name" value="MEMBRANE-BOUND LYTIC MUREIN TRANSGLYCOSYLASE F"/>
    <property type="match status" value="1"/>
</dbReference>
<protein>
    <submittedName>
        <fullName evidence="4">Transporter substrate-binding domain-containing protein</fullName>
    </submittedName>
</protein>
<dbReference type="SUPFAM" id="SSF53850">
    <property type="entry name" value="Periplasmic binding protein-like II"/>
    <property type="match status" value="1"/>
</dbReference>
<evidence type="ECO:0000259" key="3">
    <source>
        <dbReference type="Pfam" id="PF00497"/>
    </source>
</evidence>
<evidence type="ECO:0000313" key="4">
    <source>
        <dbReference type="EMBL" id="MCS4558836.1"/>
    </source>
</evidence>
<reference evidence="5" key="2">
    <citation type="submission" date="2023-07" db="EMBL/GenBank/DDBJ databases">
        <title>Shewanella mangrovi sp. nov., an acetaldehyde- degrading bacterium isolated from mangrove sediment.</title>
        <authorList>
            <person name="Liu Y."/>
        </authorList>
    </citation>
    <scope>NUCLEOTIDE SEQUENCE [LARGE SCALE GENOMIC DNA]</scope>
    <source>
        <strain evidence="5">C32</strain>
    </source>
</reference>
<keyword evidence="2" id="KW-0732">Signal</keyword>
<comment type="similarity">
    <text evidence="1">Belongs to the bacterial solute-binding protein 3 family.</text>
</comment>
<dbReference type="EMBL" id="JAKOGG010000281">
    <property type="protein sequence ID" value="MCS4558836.1"/>
    <property type="molecule type" value="Genomic_DNA"/>
</dbReference>
<comment type="caution">
    <text evidence="4">The sequence shown here is derived from an EMBL/GenBank/DDBJ whole genome shotgun (WGS) entry which is preliminary data.</text>
</comment>
<feature type="non-terminal residue" evidence="4">
    <location>
        <position position="90"/>
    </location>
</feature>
<feature type="domain" description="Solute-binding protein family 3/N-terminal" evidence="3">
    <location>
        <begin position="2"/>
        <end position="66"/>
    </location>
</feature>
<name>A0ABT2FR68_9GAMM</name>
<evidence type="ECO:0000256" key="2">
    <source>
        <dbReference type="ARBA" id="ARBA00022729"/>
    </source>
</evidence>
<dbReference type="Proteomes" id="UP001201549">
    <property type="component" value="Unassembled WGS sequence"/>
</dbReference>
<evidence type="ECO:0000256" key="1">
    <source>
        <dbReference type="ARBA" id="ARBA00010333"/>
    </source>
</evidence>
<dbReference type="PANTHER" id="PTHR35936:SF17">
    <property type="entry name" value="ARGININE-BINDING EXTRACELLULAR PROTEIN ARTP"/>
    <property type="match status" value="1"/>
</dbReference>
<dbReference type="InterPro" id="IPR001638">
    <property type="entry name" value="Solute-binding_3/MltF_N"/>
</dbReference>
<accession>A0ABT2FR68</accession>
<proteinExistence type="inferred from homology"/>
<dbReference type="Pfam" id="PF00497">
    <property type="entry name" value="SBP_bac_3"/>
    <property type="match status" value="1"/>
</dbReference>
<feature type="non-terminal residue" evidence="4">
    <location>
        <position position="1"/>
    </location>
</feature>
<gene>
    <name evidence="4" type="ORF">L9G74_20675</name>
</gene>